<dbReference type="AlphaFoldDB" id="A0A0A7GBB7"/>
<reference evidence="1 2" key="1">
    <citation type="journal article" date="2015" name="Appl. Environ. Microbiol.">
        <title>The Geoglobus acetivorans genome: Fe(III) reduction, acetate utilization, autotrophic growth, and degradation of aromatic compounds in a hyperthermophilic archaeon.</title>
        <authorList>
            <person name="Mardanov A.V."/>
            <person name="Slododkina G.B."/>
            <person name="Slobodkin A.I."/>
            <person name="Beletsky A.V."/>
            <person name="Gavrilov S.N."/>
            <person name="Kublanov I.V."/>
            <person name="Bonch-Osmolovskaya E.A."/>
            <person name="Skryabin K.G."/>
            <person name="Ravin N.V."/>
        </authorList>
    </citation>
    <scope>NUCLEOTIDE SEQUENCE [LARGE SCALE GENOMIC DNA]</scope>
    <source>
        <strain evidence="1 2">SBH6</strain>
    </source>
</reference>
<dbReference type="KEGG" id="gac:GACE_0263"/>
<proteinExistence type="predicted"/>
<protein>
    <submittedName>
        <fullName evidence="1">Uncharacterized protein</fullName>
    </submittedName>
</protein>
<evidence type="ECO:0000313" key="1">
    <source>
        <dbReference type="EMBL" id="AIY89320.1"/>
    </source>
</evidence>
<dbReference type="EMBL" id="CP009552">
    <property type="protein sequence ID" value="AIY89320.1"/>
    <property type="molecule type" value="Genomic_DNA"/>
</dbReference>
<sequence length="262" mass="30636">MITLSDKDYENMIKGQKAARIGLDSEKDIVHMINNNPNFQKSMIDGLSSIGYGNPSEIRAFKNGSKIDIYIVLDDEKIGVSIKSISKADFHQLDRRRLEDWKILLDMPDYIFDILKDAILRIAKNSSAKFILEKDRDEIGNFFNNKLKTILEEIFRRSESNLKLFMINDKTRHRIYVYNMDDVIEFLYKNAHNNISFTKKGIIKLGDFITVQRKGGNGERVKKYKKTDWRHPGNHLQFKFSPVGFAEYIERTGDIKFFTIDY</sequence>
<accession>A0A0A7GBB7</accession>
<evidence type="ECO:0000313" key="2">
    <source>
        <dbReference type="Proteomes" id="UP000030624"/>
    </source>
</evidence>
<dbReference type="HOGENOM" id="CLU_1084201_0_0_2"/>
<dbReference type="eggNOG" id="arCOG11381">
    <property type="taxonomic scope" value="Archaea"/>
</dbReference>
<name>A0A0A7GBB7_GEOAI</name>
<gene>
    <name evidence="1" type="ORF">GACE_0263</name>
</gene>
<dbReference type="Proteomes" id="UP000030624">
    <property type="component" value="Chromosome"/>
</dbReference>
<organism evidence="1 2">
    <name type="scientific">Geoglobus acetivorans</name>
    <dbReference type="NCBI Taxonomy" id="565033"/>
    <lineage>
        <taxon>Archaea</taxon>
        <taxon>Methanobacteriati</taxon>
        <taxon>Methanobacteriota</taxon>
        <taxon>Archaeoglobi</taxon>
        <taxon>Archaeoglobales</taxon>
        <taxon>Archaeoglobaceae</taxon>
        <taxon>Geoglobus</taxon>
    </lineage>
</organism>